<dbReference type="RefSeq" id="XP_048327238.2">
    <property type="nucleotide sequence ID" value="XM_048471281.2"/>
</dbReference>
<evidence type="ECO:0000313" key="2">
    <source>
        <dbReference type="Proteomes" id="UP001652623"/>
    </source>
</evidence>
<dbReference type="InterPro" id="IPR012870">
    <property type="entry name" value="DUF1666"/>
</dbReference>
<keyword evidence="1" id="KW-0472">Membrane</keyword>
<gene>
    <name evidence="3" type="primary">LOC107405153</name>
</gene>
<feature type="transmembrane region" description="Helical" evidence="1">
    <location>
        <begin position="23"/>
        <end position="44"/>
    </location>
</feature>
<protein>
    <submittedName>
        <fullName evidence="3">Uncharacterized protein LOC107405153</fullName>
    </submittedName>
</protein>
<dbReference type="PANTHER" id="PTHR46741">
    <property type="entry name" value="OS09G0413600 PROTEIN"/>
    <property type="match status" value="1"/>
</dbReference>
<dbReference type="GeneID" id="107405153"/>
<accession>A0ABM3IFB1</accession>
<proteinExistence type="predicted"/>
<keyword evidence="1" id="KW-1133">Transmembrane helix</keyword>
<name>A0ABM3IFB1_ZIZJJ</name>
<feature type="transmembrane region" description="Helical" evidence="1">
    <location>
        <begin position="50"/>
        <end position="77"/>
    </location>
</feature>
<evidence type="ECO:0000313" key="3">
    <source>
        <dbReference type="RefSeq" id="XP_048327238.2"/>
    </source>
</evidence>
<organism evidence="2 3">
    <name type="scientific">Ziziphus jujuba</name>
    <name type="common">Chinese jujube</name>
    <name type="synonym">Ziziphus sativa</name>
    <dbReference type="NCBI Taxonomy" id="326968"/>
    <lineage>
        <taxon>Eukaryota</taxon>
        <taxon>Viridiplantae</taxon>
        <taxon>Streptophyta</taxon>
        <taxon>Embryophyta</taxon>
        <taxon>Tracheophyta</taxon>
        <taxon>Spermatophyta</taxon>
        <taxon>Magnoliopsida</taxon>
        <taxon>eudicotyledons</taxon>
        <taxon>Gunneridae</taxon>
        <taxon>Pentapetalae</taxon>
        <taxon>rosids</taxon>
        <taxon>fabids</taxon>
        <taxon>Rosales</taxon>
        <taxon>Rhamnaceae</taxon>
        <taxon>Paliureae</taxon>
        <taxon>Ziziphus</taxon>
    </lineage>
</organism>
<dbReference type="Proteomes" id="UP001652623">
    <property type="component" value="Chromosome 4"/>
</dbReference>
<reference evidence="3" key="1">
    <citation type="submission" date="2025-08" db="UniProtKB">
        <authorList>
            <consortium name="RefSeq"/>
        </authorList>
    </citation>
    <scope>IDENTIFICATION</scope>
    <source>
        <tissue evidence="3">Seedling</tissue>
    </source>
</reference>
<dbReference type="PANTHER" id="PTHR46741:SF7">
    <property type="entry name" value="TRANSMEMBRANE PROTEIN"/>
    <property type="match status" value="1"/>
</dbReference>
<keyword evidence="2" id="KW-1185">Reference proteome</keyword>
<evidence type="ECO:0000256" key="1">
    <source>
        <dbReference type="SAM" id="Phobius"/>
    </source>
</evidence>
<sequence length="546" mass="64172">MAFLASCWFITETFIIPDGFRKWFCLSFFIHPFFLFVCQVFLWLKLLKEWLLFLVLYPLRITFIFGLYILGIVRNWFIYFLSMVRLRKDHDHEAGVEKFENLQICNYSQIAGFPQILSIFSPVETKMEILAIQSGVFQEEKDDCAEDSVSHEDEDMEEPVIYHDEDTDEMEYLLCYSSPSTEYESSTKCLPACSSESYDSQHDQELYMDDSTPSVYTSSLQIMKSEAVAAEDKDELDAFYKKYTERMRWFDMLNYDRTCGTSAILNKQLGAPSWFESSEPQNSVVPYISWSKNDRRKLLRSLDSDFEMVYVAQSCLSWEALHHQYTKAKALESSASQSNKFDKNVAAEFQKFQVLLERFMEDEKPEDKRVWNYVQRRFSFRGLLQVPEVSVEDSLEEDKEETINIKEVLKSIEECVHAFCLFVKTDNKRSWWKVRSSLWTYPPVEDPRDLELLADLTKRLQKKKIGLKNLEGKKRCLFKRIVNPVEESQRKEMLFAMTDMKLVSRVLQMVMVSSSQLKWCQEKLDNVQFIDGKVVRAPISSLFPPS</sequence>
<keyword evidence="1" id="KW-0812">Transmembrane</keyword>
<dbReference type="Pfam" id="PF07891">
    <property type="entry name" value="DUF1666"/>
    <property type="match status" value="1"/>
</dbReference>